<protein>
    <recommendedName>
        <fullName evidence="2">Nudix hydrolase domain-containing protein</fullName>
    </recommendedName>
</protein>
<accession>A0A7S4A4Q0</accession>
<dbReference type="OrthoDB" id="447842at2759"/>
<dbReference type="InterPro" id="IPR018247">
    <property type="entry name" value="EF_Hand_1_Ca_BS"/>
</dbReference>
<dbReference type="InterPro" id="IPR000086">
    <property type="entry name" value="NUDIX_hydrolase_dom"/>
</dbReference>
<dbReference type="Gene3D" id="3.90.79.10">
    <property type="entry name" value="Nucleoside Triphosphate Pyrophosphohydrolase"/>
    <property type="match status" value="1"/>
</dbReference>
<evidence type="ECO:0000313" key="3">
    <source>
        <dbReference type="EMBL" id="CAE0703411.1"/>
    </source>
</evidence>
<dbReference type="SUPFAM" id="SSF55811">
    <property type="entry name" value="Nudix"/>
    <property type="match status" value="1"/>
</dbReference>
<reference evidence="3" key="1">
    <citation type="submission" date="2021-01" db="EMBL/GenBank/DDBJ databases">
        <authorList>
            <person name="Corre E."/>
            <person name="Pelletier E."/>
            <person name="Niang G."/>
            <person name="Scheremetjew M."/>
            <person name="Finn R."/>
            <person name="Kale V."/>
            <person name="Holt S."/>
            <person name="Cochrane G."/>
            <person name="Meng A."/>
            <person name="Brown T."/>
            <person name="Cohen L."/>
        </authorList>
    </citation>
    <scope>NUCLEOTIDE SEQUENCE</scope>
    <source>
        <strain evidence="3">CCMP1756</strain>
    </source>
</reference>
<gene>
    <name evidence="3" type="ORF">PCAL00307_LOCUS18858</name>
    <name evidence="4" type="ORF">PECAL_5P27830</name>
</gene>
<evidence type="ECO:0000313" key="5">
    <source>
        <dbReference type="Proteomes" id="UP000789595"/>
    </source>
</evidence>
<feature type="compositionally biased region" description="Pro residues" evidence="1">
    <location>
        <begin position="18"/>
        <end position="31"/>
    </location>
</feature>
<organism evidence="3">
    <name type="scientific">Pelagomonas calceolata</name>
    <dbReference type="NCBI Taxonomy" id="35677"/>
    <lineage>
        <taxon>Eukaryota</taxon>
        <taxon>Sar</taxon>
        <taxon>Stramenopiles</taxon>
        <taxon>Ochrophyta</taxon>
        <taxon>Pelagophyceae</taxon>
        <taxon>Pelagomonadales</taxon>
        <taxon>Pelagomonadaceae</taxon>
        <taxon>Pelagomonas</taxon>
    </lineage>
</organism>
<reference evidence="4" key="2">
    <citation type="submission" date="2021-11" db="EMBL/GenBank/DDBJ databases">
        <authorList>
            <consortium name="Genoscope - CEA"/>
            <person name="William W."/>
        </authorList>
    </citation>
    <scope>NUCLEOTIDE SEQUENCE</scope>
</reference>
<keyword evidence="5" id="KW-1185">Reference proteome</keyword>
<dbReference type="PROSITE" id="PS51462">
    <property type="entry name" value="NUDIX"/>
    <property type="match status" value="1"/>
</dbReference>
<dbReference type="AlphaFoldDB" id="A0A7S4A4Q0"/>
<feature type="region of interest" description="Disordered" evidence="1">
    <location>
        <begin position="1"/>
        <end position="38"/>
    </location>
</feature>
<evidence type="ECO:0000313" key="4">
    <source>
        <dbReference type="EMBL" id="CAH0378267.1"/>
    </source>
</evidence>
<dbReference type="PROSITE" id="PS00018">
    <property type="entry name" value="EF_HAND_1"/>
    <property type="match status" value="2"/>
</dbReference>
<evidence type="ECO:0000259" key="2">
    <source>
        <dbReference type="PROSITE" id="PS51462"/>
    </source>
</evidence>
<name>A0A7S4A4Q0_9STRA</name>
<proteinExistence type="predicted"/>
<evidence type="ECO:0000256" key="1">
    <source>
        <dbReference type="SAM" id="MobiDB-lite"/>
    </source>
</evidence>
<dbReference type="Proteomes" id="UP000789595">
    <property type="component" value="Unassembled WGS sequence"/>
</dbReference>
<dbReference type="InterPro" id="IPR015797">
    <property type="entry name" value="NUDIX_hydrolase-like_dom_sf"/>
</dbReference>
<dbReference type="EMBL" id="HBIW01021852">
    <property type="protein sequence ID" value="CAE0703411.1"/>
    <property type="molecule type" value="Transcribed_RNA"/>
</dbReference>
<feature type="domain" description="Nudix hydrolase" evidence="2">
    <location>
        <begin position="290"/>
        <end position="430"/>
    </location>
</feature>
<dbReference type="EMBL" id="CAKKNE010000005">
    <property type="protein sequence ID" value="CAH0378267.1"/>
    <property type="molecule type" value="Genomic_DNA"/>
</dbReference>
<sequence length="498" mass="54823">MPVAWVQSRHHNYKINPEPAPPPPAPAPKPPRYTLAPPDADYVLVKSPDARRRSEIATLARSIEGLHAVEVETTHDALDVLREAPKPPVVALVDAYDENDDGELDQDEMSWPLLRTIQRPCKPYRDDIRQTFVVFVSKTVHESPRHTLDVLSAGARMVTSDLEDCRRALKLAKLSSVPRKTSSDGVTCPCCGLSGLNPAQLFAHYSLMHVTEPSPNADCPLCGVVCRAGKGFLNFAAHLEESHEPEGTDENDDGFLSSGELDAMLNRDDVSVARGPVYEPPAEEIKYEYKPHSAYALLVVRRPSDGKYLVVLESSHTANCQGSCRWWIPAGKAAPGETMAEAAVASCMRDTNVKVIPKGIIRILLEPSDNASIRSVLYCEPDEVQPRKMKAVPSFHSAGAAWVTADEFAMDISGKECRSGDPKVLFPGVSNGSIPIEPFGNTWNALEALVAKLGRTPPSKELDEMRRGPLQEQWVAICKRYPLISFKEKDFMARSSKR</sequence>